<dbReference type="SUPFAM" id="SSF52540">
    <property type="entry name" value="P-loop containing nucleoside triphosphate hydrolases"/>
    <property type="match status" value="1"/>
</dbReference>
<comment type="catalytic activity">
    <reaction evidence="8">
        <text>Couples ATP hydrolysis with the unwinding of duplex DNA by translocating in the 3'-5' direction.</text>
        <dbReference type="EC" id="5.6.2.4"/>
    </reaction>
</comment>
<keyword evidence="5 11" id="KW-0067">ATP-binding</keyword>
<evidence type="ECO:0000256" key="3">
    <source>
        <dbReference type="ARBA" id="ARBA00022801"/>
    </source>
</evidence>
<dbReference type="Proteomes" id="UP000238672">
    <property type="component" value="Unassembled WGS sequence"/>
</dbReference>
<dbReference type="Pfam" id="PF00580">
    <property type="entry name" value="UvrD-helicase"/>
    <property type="match status" value="1"/>
</dbReference>
<dbReference type="EMBL" id="PUUG01000060">
    <property type="protein sequence ID" value="PQP79394.1"/>
    <property type="molecule type" value="Genomic_DNA"/>
</dbReference>
<dbReference type="Gene3D" id="3.40.50.300">
    <property type="entry name" value="P-loop containing nucleotide triphosphate hydrolases"/>
    <property type="match status" value="3"/>
</dbReference>
<keyword evidence="7" id="KW-0413">Isomerase</keyword>
<comment type="similarity">
    <text evidence="1">Belongs to the helicase family. UvrD subfamily.</text>
</comment>
<evidence type="ECO:0000256" key="9">
    <source>
        <dbReference type="ARBA" id="ARBA00034808"/>
    </source>
</evidence>
<dbReference type="CDD" id="cd17932">
    <property type="entry name" value="DEXQc_UvrD"/>
    <property type="match status" value="1"/>
</dbReference>
<dbReference type="Pfam" id="PF13361">
    <property type="entry name" value="UvrD_C"/>
    <property type="match status" value="2"/>
</dbReference>
<sequence length="469" mass="55772">MLNHQQLKAVNFSLQPLYLNAGAGTGKTTTLLSRFHFLSKQISIKNILILTFNKNAVNNLKKRLKEKDAKIMTFHGFALMVLKQNLAYLKDFHFKNFRLIDEIEIHEIIRNLLNQFQIKIICGLDNIISSISKIKRKIITKINPFFQKFFHSYNQILCEKELMDFDDLIVYTYYLFQNHYFLLNDYQQKFPYLLVDEAQDIDYYQMEILKMLGTKSLLFMVGDEHQNIYSFRGTKNIYSQHLKETFQMNELKLTYNYRSSSNIVKTANHLLPLSYQLKPTLKTIGKVIYQPCWDETQEALFLVKEIKELIESKKYQLNDIVILYRKKALKKVLEQFLNKNNIPFKVPKKIVYVPTNIKLSKEIEKKLKILNKKFNIKRETIIKNHLTLTSIHQMKGLESKIVFLIGCEQETFFDTFLGYSSLEEEKRLMYVAITRARELLYITHTLYRNLYAYHQKMNPLCFLKEMNLI</sequence>
<evidence type="ECO:0000256" key="11">
    <source>
        <dbReference type="PROSITE-ProRule" id="PRU00560"/>
    </source>
</evidence>
<dbReference type="GO" id="GO:0043138">
    <property type="term" value="F:3'-5' DNA helicase activity"/>
    <property type="evidence" value="ECO:0007669"/>
    <property type="project" value="UniProtKB-EC"/>
</dbReference>
<comment type="catalytic activity">
    <reaction evidence="10">
        <text>ATP + H2O = ADP + phosphate + H(+)</text>
        <dbReference type="Rhea" id="RHEA:13065"/>
        <dbReference type="ChEBI" id="CHEBI:15377"/>
        <dbReference type="ChEBI" id="CHEBI:15378"/>
        <dbReference type="ChEBI" id="CHEBI:30616"/>
        <dbReference type="ChEBI" id="CHEBI:43474"/>
        <dbReference type="ChEBI" id="CHEBI:456216"/>
        <dbReference type="EC" id="5.6.2.4"/>
    </reaction>
</comment>
<dbReference type="PANTHER" id="PTHR11070">
    <property type="entry name" value="UVRD / RECB / PCRA DNA HELICASE FAMILY MEMBER"/>
    <property type="match status" value="1"/>
</dbReference>
<dbReference type="EC" id="5.6.2.4" evidence="9"/>
<keyword evidence="3 11" id="KW-0378">Hydrolase</keyword>
<evidence type="ECO:0000256" key="4">
    <source>
        <dbReference type="ARBA" id="ARBA00022806"/>
    </source>
</evidence>
<dbReference type="AlphaFoldDB" id="A0A2S8NTR5"/>
<keyword evidence="14" id="KW-1185">Reference proteome</keyword>
<dbReference type="InterPro" id="IPR000212">
    <property type="entry name" value="DNA_helicase_UvrD/REP"/>
</dbReference>
<dbReference type="Gene3D" id="1.10.10.160">
    <property type="match status" value="1"/>
</dbReference>
<dbReference type="GO" id="GO:0016887">
    <property type="term" value="F:ATP hydrolysis activity"/>
    <property type="evidence" value="ECO:0007669"/>
    <property type="project" value="RHEA"/>
</dbReference>
<name>A0A2S8NTR5_9MOLU</name>
<evidence type="ECO:0000256" key="8">
    <source>
        <dbReference type="ARBA" id="ARBA00034617"/>
    </source>
</evidence>
<dbReference type="GO" id="GO:0003677">
    <property type="term" value="F:DNA binding"/>
    <property type="evidence" value="ECO:0007669"/>
    <property type="project" value="UniProtKB-KW"/>
</dbReference>
<dbReference type="GO" id="GO:0000725">
    <property type="term" value="P:recombinational repair"/>
    <property type="evidence" value="ECO:0007669"/>
    <property type="project" value="TreeGrafter"/>
</dbReference>
<organism evidence="13 14">
    <name type="scientific">Candidatus Phytoplasma phoenicium</name>
    <dbReference type="NCBI Taxonomy" id="198422"/>
    <lineage>
        <taxon>Bacteria</taxon>
        <taxon>Bacillati</taxon>
        <taxon>Mycoplasmatota</taxon>
        <taxon>Mollicutes</taxon>
        <taxon>Acholeplasmatales</taxon>
        <taxon>Acholeplasmataceae</taxon>
        <taxon>Candidatus Phytoplasma</taxon>
        <taxon>16SrIX (Pigeon pea witches'-broom group)</taxon>
    </lineage>
</organism>
<dbReference type="InterPro" id="IPR013986">
    <property type="entry name" value="DExx_box_DNA_helicase_dom_sf"/>
</dbReference>
<feature type="domain" description="UvrD-like helicase ATP-binding" evidence="12">
    <location>
        <begin position="1"/>
        <end position="260"/>
    </location>
</feature>
<keyword evidence="6" id="KW-0238">DNA-binding</keyword>
<dbReference type="PROSITE" id="PS51198">
    <property type="entry name" value="UVRD_HELICASE_ATP_BIND"/>
    <property type="match status" value="1"/>
</dbReference>
<dbReference type="CDD" id="cd18807">
    <property type="entry name" value="SF1_C_UvrD"/>
    <property type="match status" value="1"/>
</dbReference>
<protein>
    <recommendedName>
        <fullName evidence="9">DNA 3'-5' helicase</fullName>
        <ecNumber evidence="9">5.6.2.4</ecNumber>
    </recommendedName>
</protein>
<dbReference type="GO" id="GO:0005524">
    <property type="term" value="F:ATP binding"/>
    <property type="evidence" value="ECO:0007669"/>
    <property type="project" value="UniProtKB-UniRule"/>
</dbReference>
<evidence type="ECO:0000256" key="2">
    <source>
        <dbReference type="ARBA" id="ARBA00022741"/>
    </source>
</evidence>
<dbReference type="PANTHER" id="PTHR11070:SF2">
    <property type="entry name" value="ATP-DEPENDENT DNA HELICASE SRS2"/>
    <property type="match status" value="1"/>
</dbReference>
<evidence type="ECO:0000313" key="13">
    <source>
        <dbReference type="EMBL" id="PQP79394.1"/>
    </source>
</evidence>
<dbReference type="InterPro" id="IPR014017">
    <property type="entry name" value="DNA_helicase_UvrD-like_C"/>
</dbReference>
<evidence type="ECO:0000313" key="14">
    <source>
        <dbReference type="Proteomes" id="UP000238672"/>
    </source>
</evidence>
<evidence type="ECO:0000256" key="6">
    <source>
        <dbReference type="ARBA" id="ARBA00023125"/>
    </source>
</evidence>
<comment type="caution">
    <text evidence="13">The sequence shown here is derived from an EMBL/GenBank/DDBJ whole genome shotgun (WGS) entry which is preliminary data.</text>
</comment>
<gene>
    <name evidence="13" type="ORF">C6B37_01940</name>
</gene>
<evidence type="ECO:0000256" key="7">
    <source>
        <dbReference type="ARBA" id="ARBA00023235"/>
    </source>
</evidence>
<proteinExistence type="inferred from homology"/>
<evidence type="ECO:0000256" key="10">
    <source>
        <dbReference type="ARBA" id="ARBA00048988"/>
    </source>
</evidence>
<keyword evidence="2 11" id="KW-0547">Nucleotide-binding</keyword>
<accession>A0A2S8NTR5</accession>
<dbReference type="InterPro" id="IPR027417">
    <property type="entry name" value="P-loop_NTPase"/>
</dbReference>
<reference evidence="13 14" key="1">
    <citation type="submission" date="2018-02" db="EMBL/GenBank/DDBJ databases">
        <title>Metagenomics reveals mixed infection of spiroplasma and phytoplasma in chicory.</title>
        <authorList>
            <person name="Polano C."/>
            <person name="Moruzzi S."/>
            <person name="Ermacora P."/>
            <person name="Ferrini F."/>
            <person name="Martini M."/>
            <person name="Firrao G."/>
        </authorList>
    </citation>
    <scope>NUCLEOTIDE SEQUENCE [LARGE SCALE GENOMIC DNA]</scope>
    <source>
        <strain evidence="13 14">ChiP</strain>
    </source>
</reference>
<dbReference type="InterPro" id="IPR014016">
    <property type="entry name" value="UvrD-like_ATP-bd"/>
</dbReference>
<evidence type="ECO:0000256" key="1">
    <source>
        <dbReference type="ARBA" id="ARBA00009922"/>
    </source>
</evidence>
<evidence type="ECO:0000256" key="5">
    <source>
        <dbReference type="ARBA" id="ARBA00022840"/>
    </source>
</evidence>
<feature type="binding site" evidence="11">
    <location>
        <begin position="21"/>
        <end position="28"/>
    </location>
    <ligand>
        <name>ATP</name>
        <dbReference type="ChEBI" id="CHEBI:30616"/>
    </ligand>
</feature>
<keyword evidence="4 11" id="KW-0347">Helicase</keyword>
<evidence type="ECO:0000259" key="12">
    <source>
        <dbReference type="PROSITE" id="PS51198"/>
    </source>
</evidence>